<evidence type="ECO:0000256" key="1">
    <source>
        <dbReference type="SAM" id="MobiDB-lite"/>
    </source>
</evidence>
<feature type="region of interest" description="Disordered" evidence="1">
    <location>
        <begin position="1"/>
        <end position="32"/>
    </location>
</feature>
<evidence type="ECO:0000313" key="3">
    <source>
        <dbReference type="EMBL" id="GCF08109.1"/>
    </source>
</evidence>
<dbReference type="EMBL" id="BIXY01000018">
    <property type="protein sequence ID" value="GCF08109.1"/>
    <property type="molecule type" value="Genomic_DNA"/>
</dbReference>
<protein>
    <submittedName>
        <fullName evidence="3">Uncharacterized protein</fullName>
    </submittedName>
</protein>
<feature type="transmembrane region" description="Helical" evidence="2">
    <location>
        <begin position="70"/>
        <end position="89"/>
    </location>
</feature>
<dbReference type="PRINTS" id="PR01217">
    <property type="entry name" value="PRICHEXTENSN"/>
</dbReference>
<feature type="transmembrane region" description="Helical" evidence="2">
    <location>
        <begin position="110"/>
        <end position="131"/>
    </location>
</feature>
<keyword evidence="2" id="KW-0812">Transmembrane</keyword>
<evidence type="ECO:0000313" key="4">
    <source>
        <dbReference type="Proteomes" id="UP000322530"/>
    </source>
</evidence>
<keyword evidence="2" id="KW-1133">Transmembrane helix</keyword>
<gene>
    <name evidence="3" type="ORF">KDI_16730</name>
</gene>
<feature type="compositionally biased region" description="Polar residues" evidence="1">
    <location>
        <begin position="1"/>
        <end position="17"/>
    </location>
</feature>
<feature type="transmembrane region" description="Helical" evidence="2">
    <location>
        <begin position="158"/>
        <end position="181"/>
    </location>
</feature>
<keyword evidence="4" id="KW-1185">Reference proteome</keyword>
<feature type="compositionally biased region" description="Pro residues" evidence="1">
    <location>
        <begin position="218"/>
        <end position="245"/>
    </location>
</feature>
<name>A0A5A5TAU4_9CHLR</name>
<comment type="caution">
    <text evidence="3">The sequence shown here is derived from an EMBL/GenBank/DDBJ whole genome shotgun (WGS) entry which is preliminary data.</text>
</comment>
<reference evidence="3 4" key="1">
    <citation type="submission" date="2019-01" db="EMBL/GenBank/DDBJ databases">
        <title>Draft genome sequence of Dictyobacter sp. Uno17.</title>
        <authorList>
            <person name="Wang C.M."/>
            <person name="Zheng Y."/>
            <person name="Sakai Y."/>
            <person name="Abe K."/>
            <person name="Yokota A."/>
            <person name="Yabe S."/>
        </authorList>
    </citation>
    <scope>NUCLEOTIDE SEQUENCE [LARGE SCALE GENOMIC DNA]</scope>
    <source>
        <strain evidence="3 4">Uno17</strain>
    </source>
</reference>
<keyword evidence="2" id="KW-0472">Membrane</keyword>
<sequence>MYNNPDDTTLYDSQTVPGQMIPPPPPYLPTNKQPREPYRYSRKLLLWLIIPYVLAWVFILWGAVATSAPLLGAFGYSIIWGLIICLLLIDHRGFVNLYGLIKWRRINIGLRIVLAMLLLGLYLFLPGIYLFRAYRAYQQAKSLPVIFPIKKASRRAPISVITGILITLFIFIIAVGATAPVSRTTTGQTSLIVNASSSSSTKKIIKPLPTSISRPKPTATPRPRPTVTPTPRPTVTPIPPTPTPQPQIQQIQPTQPPAPQPQPTQPPAPQPPAPTQPPVVTGVNGNPWGYDFNPGNLIYNPPANICSYFNCIASFWEHTNGYVDECYDGTYSHSGGVSGACSRHGGELRPLYSH</sequence>
<dbReference type="Proteomes" id="UP000322530">
    <property type="component" value="Unassembled WGS sequence"/>
</dbReference>
<organism evidence="3 4">
    <name type="scientific">Dictyobacter arantiisoli</name>
    <dbReference type="NCBI Taxonomy" id="2014874"/>
    <lineage>
        <taxon>Bacteria</taxon>
        <taxon>Bacillati</taxon>
        <taxon>Chloroflexota</taxon>
        <taxon>Ktedonobacteria</taxon>
        <taxon>Ktedonobacterales</taxon>
        <taxon>Dictyobacteraceae</taxon>
        <taxon>Dictyobacter</taxon>
    </lineage>
</organism>
<proteinExistence type="predicted"/>
<feature type="compositionally biased region" description="Pro residues" evidence="1">
    <location>
        <begin position="254"/>
        <end position="277"/>
    </location>
</feature>
<feature type="transmembrane region" description="Helical" evidence="2">
    <location>
        <begin position="44"/>
        <end position="64"/>
    </location>
</feature>
<dbReference type="RefSeq" id="WP_216368815.1">
    <property type="nucleotide sequence ID" value="NZ_BIXY01000018.1"/>
</dbReference>
<evidence type="ECO:0000256" key="2">
    <source>
        <dbReference type="SAM" id="Phobius"/>
    </source>
</evidence>
<dbReference type="AlphaFoldDB" id="A0A5A5TAU4"/>
<accession>A0A5A5TAU4</accession>
<feature type="region of interest" description="Disordered" evidence="1">
    <location>
        <begin position="204"/>
        <end position="282"/>
    </location>
</feature>